<dbReference type="RefSeq" id="WP_062280878.1">
    <property type="nucleotide sequence ID" value="NZ_LTBC01000001.1"/>
</dbReference>
<dbReference type="SMART" id="SM00481">
    <property type="entry name" value="POLIIIAc"/>
    <property type="match status" value="1"/>
</dbReference>
<dbReference type="GO" id="GO:0005829">
    <property type="term" value="C:cytosol"/>
    <property type="evidence" value="ECO:0007669"/>
    <property type="project" value="TreeGrafter"/>
</dbReference>
<comment type="caution">
    <text evidence="2">The sequence shown here is derived from an EMBL/GenBank/DDBJ whole genome shotgun (WGS) entry which is preliminary data.</text>
</comment>
<evidence type="ECO:0000313" key="3">
    <source>
        <dbReference type="Proteomes" id="UP000075670"/>
    </source>
</evidence>
<dbReference type="AlphaFoldDB" id="A0A151B1D3"/>
<keyword evidence="2" id="KW-0378">Hydrolase</keyword>
<gene>
    <name evidence="2" type="primary">ycdX_1</name>
    <name evidence="2" type="ORF">MOMUL_04340</name>
</gene>
<dbReference type="NCBIfam" id="NF006702">
    <property type="entry name" value="PRK09248.1"/>
    <property type="match status" value="1"/>
</dbReference>
<dbReference type="EC" id="3.1.3.-" evidence="2"/>
<protein>
    <submittedName>
        <fullName evidence="2">Putative phosphatase YcdX</fullName>
        <ecNumber evidence="2">3.1.3.-</ecNumber>
    </submittedName>
</protein>
<dbReference type="Pfam" id="PF02811">
    <property type="entry name" value="PHP"/>
    <property type="match status" value="1"/>
</dbReference>
<dbReference type="PANTHER" id="PTHR36928:SF1">
    <property type="entry name" value="PHOSPHATASE YCDX-RELATED"/>
    <property type="match status" value="1"/>
</dbReference>
<dbReference type="GO" id="GO:0071978">
    <property type="term" value="P:bacterial-type flagellum-dependent swarming motility"/>
    <property type="evidence" value="ECO:0007669"/>
    <property type="project" value="TreeGrafter"/>
</dbReference>
<dbReference type="Gene3D" id="3.20.20.140">
    <property type="entry name" value="Metal-dependent hydrolases"/>
    <property type="match status" value="1"/>
</dbReference>
<evidence type="ECO:0000259" key="1">
    <source>
        <dbReference type="SMART" id="SM00481"/>
    </source>
</evidence>
<feature type="domain" description="Polymerase/histidinol phosphatase N-terminal" evidence="1">
    <location>
        <begin position="5"/>
        <end position="79"/>
    </location>
</feature>
<dbReference type="InterPro" id="IPR016195">
    <property type="entry name" value="Pol/histidinol_Pase-like"/>
</dbReference>
<dbReference type="GO" id="GO:0008270">
    <property type="term" value="F:zinc ion binding"/>
    <property type="evidence" value="ECO:0007669"/>
    <property type="project" value="TreeGrafter"/>
</dbReference>
<accession>A0A151B1D3</accession>
<dbReference type="InterPro" id="IPR003141">
    <property type="entry name" value="Pol/His_phosphatase_N"/>
</dbReference>
<dbReference type="InterPro" id="IPR004013">
    <property type="entry name" value="PHP_dom"/>
</dbReference>
<dbReference type="GO" id="GO:0042578">
    <property type="term" value="F:phosphoric ester hydrolase activity"/>
    <property type="evidence" value="ECO:0007669"/>
    <property type="project" value="TreeGrafter"/>
</dbReference>
<dbReference type="SUPFAM" id="SSF89550">
    <property type="entry name" value="PHP domain-like"/>
    <property type="match status" value="1"/>
</dbReference>
<proteinExistence type="predicted"/>
<dbReference type="PANTHER" id="PTHR36928">
    <property type="entry name" value="PHOSPHATASE YCDX-RELATED"/>
    <property type="match status" value="1"/>
</dbReference>
<keyword evidence="3" id="KW-1185">Reference proteome</keyword>
<name>A0A151B1D3_9FIRM</name>
<dbReference type="Proteomes" id="UP000075670">
    <property type="component" value="Unassembled WGS sequence"/>
</dbReference>
<dbReference type="CDD" id="cd07437">
    <property type="entry name" value="PHP_HisPPase_Ycdx_like"/>
    <property type="match status" value="1"/>
</dbReference>
<dbReference type="EMBL" id="LTBC01000001">
    <property type="protein sequence ID" value="KYH33725.1"/>
    <property type="molecule type" value="Genomic_DNA"/>
</dbReference>
<dbReference type="OrthoDB" id="9808747at2"/>
<reference evidence="2 3" key="1">
    <citation type="submission" date="2016-02" db="EMBL/GenBank/DDBJ databases">
        <title>Genome sequence of Moorella mulderi DSM 14980.</title>
        <authorList>
            <person name="Poehlein A."/>
            <person name="Daniel R."/>
        </authorList>
    </citation>
    <scope>NUCLEOTIDE SEQUENCE [LARGE SCALE GENOMIC DNA]</scope>
    <source>
        <strain evidence="2 3">DSM 14980</strain>
    </source>
</reference>
<sequence length="261" mass="28917">MHLEADLHTHTIASGHAYSTVKELAEAAEKRGLKMIAITDHGLKMPGGPHEYHFSNLVALPRKIGNVEILRGVEANILDPEGHLDVPDRLLDQLDIVLAGFHTGTGFDNRSEEEYTRAALAALRNPRVHIIVHPGNPEFPLNIEKLVLAAAAERKALEINNNSFNISRPGSLPRCQLLARLAQKYRVWVALNSDAHVFTAVGNFARAWQVARSAGIGEDQVLNLTVNRVKEYLGWHRRRPQLTQEEKALTGRTSQPRAVGV</sequence>
<dbReference type="PATRIC" id="fig|1122241.3.peg.461"/>
<dbReference type="InterPro" id="IPR050243">
    <property type="entry name" value="PHP_phosphatase"/>
</dbReference>
<evidence type="ECO:0000313" key="2">
    <source>
        <dbReference type="EMBL" id="KYH33725.1"/>
    </source>
</evidence>
<organism evidence="2 3">
    <name type="scientific">Moorella mulderi DSM 14980</name>
    <dbReference type="NCBI Taxonomy" id="1122241"/>
    <lineage>
        <taxon>Bacteria</taxon>
        <taxon>Bacillati</taxon>
        <taxon>Bacillota</taxon>
        <taxon>Clostridia</taxon>
        <taxon>Neomoorellales</taxon>
        <taxon>Neomoorellaceae</taxon>
        <taxon>Neomoorella</taxon>
    </lineage>
</organism>